<evidence type="ECO:0000313" key="10">
    <source>
        <dbReference type="Proteomes" id="UP000294743"/>
    </source>
</evidence>
<keyword evidence="4 7" id="KW-0812">Transmembrane</keyword>
<comment type="similarity">
    <text evidence="7">Belongs to the binding-protein-dependent transport system permease family.</text>
</comment>
<keyword evidence="2 7" id="KW-0813">Transport</keyword>
<dbReference type="OrthoDB" id="153186at2"/>
<feature type="transmembrane region" description="Helical" evidence="7">
    <location>
        <begin position="12"/>
        <end position="35"/>
    </location>
</feature>
<dbReference type="Gene3D" id="1.10.3720.10">
    <property type="entry name" value="MetI-like"/>
    <property type="match status" value="1"/>
</dbReference>
<dbReference type="EMBL" id="SODD01000043">
    <property type="protein sequence ID" value="TDW13215.1"/>
    <property type="molecule type" value="Genomic_DNA"/>
</dbReference>
<evidence type="ECO:0000256" key="1">
    <source>
        <dbReference type="ARBA" id="ARBA00004651"/>
    </source>
</evidence>
<keyword evidence="3" id="KW-1003">Cell membrane</keyword>
<dbReference type="PANTHER" id="PTHR43744">
    <property type="entry name" value="ABC TRANSPORTER PERMEASE PROTEIN MG189-RELATED-RELATED"/>
    <property type="match status" value="1"/>
</dbReference>
<dbReference type="Proteomes" id="UP000294743">
    <property type="component" value="Unassembled WGS sequence"/>
</dbReference>
<feature type="transmembrane region" description="Helical" evidence="7">
    <location>
        <begin position="111"/>
        <end position="133"/>
    </location>
</feature>
<keyword evidence="6 7" id="KW-0472">Membrane</keyword>
<dbReference type="InterPro" id="IPR035906">
    <property type="entry name" value="MetI-like_sf"/>
</dbReference>
<feature type="transmembrane region" description="Helical" evidence="7">
    <location>
        <begin position="242"/>
        <end position="263"/>
    </location>
</feature>
<sequence length="277" mass="31496">MKLKIKREQVVRFSIFLLLALIAVFFILPYIWMILNSFKSTKEILMSPKNIFPEHFTLDAYIKVLTNSPFFTWFKNSAFITITNTLVILFVSAIVGYVFSKYEFRFKKTLFMIVLATMMVPAQTTMIPSFLLIDKLGLYNTAGALIFPTFVNAFGIYLCKQFCDEIPAEIIESAKLDGAGDITIFFRIVLPMIKPAIGALAIFTFLTYWNDYLNPLIMLSEVKNMTLPLALSFFAQQHTADLAAQMAASALIMIPVTIVFMTFQKYFIKGIAMTGMK</sequence>
<evidence type="ECO:0000256" key="4">
    <source>
        <dbReference type="ARBA" id="ARBA00022692"/>
    </source>
</evidence>
<evidence type="ECO:0000256" key="6">
    <source>
        <dbReference type="ARBA" id="ARBA00023136"/>
    </source>
</evidence>
<dbReference type="GO" id="GO:0005886">
    <property type="term" value="C:plasma membrane"/>
    <property type="evidence" value="ECO:0007669"/>
    <property type="project" value="UniProtKB-SubCell"/>
</dbReference>
<evidence type="ECO:0000256" key="7">
    <source>
        <dbReference type="RuleBase" id="RU363032"/>
    </source>
</evidence>
<dbReference type="RefSeq" id="WP_134170875.1">
    <property type="nucleotide sequence ID" value="NZ_SODD01000043.1"/>
</dbReference>
<reference evidence="9 10" key="1">
    <citation type="submission" date="2019-03" db="EMBL/GenBank/DDBJ databases">
        <title>Genomic Encyclopedia of Type Strains, Phase IV (KMG-IV): sequencing the most valuable type-strain genomes for metagenomic binning, comparative biology and taxonomic classification.</title>
        <authorList>
            <person name="Goeker M."/>
        </authorList>
    </citation>
    <scope>NUCLEOTIDE SEQUENCE [LARGE SCALE GENOMIC DNA]</scope>
    <source>
        <strain evidence="9 10">DSM 28867</strain>
    </source>
</reference>
<dbReference type="PROSITE" id="PS50928">
    <property type="entry name" value="ABC_TM1"/>
    <property type="match status" value="1"/>
</dbReference>
<feature type="domain" description="ABC transmembrane type-1" evidence="8">
    <location>
        <begin position="74"/>
        <end position="263"/>
    </location>
</feature>
<feature type="transmembrane region" description="Helical" evidence="7">
    <location>
        <begin position="78"/>
        <end position="99"/>
    </location>
</feature>
<dbReference type="CDD" id="cd06261">
    <property type="entry name" value="TM_PBP2"/>
    <property type="match status" value="1"/>
</dbReference>
<dbReference type="GO" id="GO:0055085">
    <property type="term" value="P:transmembrane transport"/>
    <property type="evidence" value="ECO:0007669"/>
    <property type="project" value="InterPro"/>
</dbReference>
<dbReference type="AlphaFoldDB" id="A0A4R7ZA01"/>
<dbReference type="PANTHER" id="PTHR43744:SF12">
    <property type="entry name" value="ABC TRANSPORTER PERMEASE PROTEIN MG189-RELATED"/>
    <property type="match status" value="1"/>
</dbReference>
<keyword evidence="5 7" id="KW-1133">Transmembrane helix</keyword>
<dbReference type="SUPFAM" id="SSF161098">
    <property type="entry name" value="MetI-like"/>
    <property type="match status" value="1"/>
</dbReference>
<evidence type="ECO:0000259" key="8">
    <source>
        <dbReference type="PROSITE" id="PS50928"/>
    </source>
</evidence>
<dbReference type="Pfam" id="PF00528">
    <property type="entry name" value="BPD_transp_1"/>
    <property type="match status" value="1"/>
</dbReference>
<proteinExistence type="inferred from homology"/>
<evidence type="ECO:0000313" key="9">
    <source>
        <dbReference type="EMBL" id="TDW13215.1"/>
    </source>
</evidence>
<feature type="transmembrane region" description="Helical" evidence="7">
    <location>
        <begin position="145"/>
        <end position="163"/>
    </location>
</feature>
<feature type="transmembrane region" description="Helical" evidence="7">
    <location>
        <begin position="184"/>
        <end position="209"/>
    </location>
</feature>
<dbReference type="InterPro" id="IPR000515">
    <property type="entry name" value="MetI-like"/>
</dbReference>
<evidence type="ECO:0000256" key="5">
    <source>
        <dbReference type="ARBA" id="ARBA00022989"/>
    </source>
</evidence>
<protein>
    <submittedName>
        <fullName evidence="9">Carbohydrate ABC transporter membrane protein 2 (CUT1 family)</fullName>
    </submittedName>
</protein>
<evidence type="ECO:0000256" key="2">
    <source>
        <dbReference type="ARBA" id="ARBA00022448"/>
    </source>
</evidence>
<keyword evidence="10" id="KW-1185">Reference proteome</keyword>
<comment type="subcellular location">
    <subcellularLocation>
        <location evidence="1 7">Cell membrane</location>
        <topology evidence="1 7">Multi-pass membrane protein</topology>
    </subcellularLocation>
</comment>
<accession>A0A4R7ZA01</accession>
<comment type="caution">
    <text evidence="9">The sequence shown here is derived from an EMBL/GenBank/DDBJ whole genome shotgun (WGS) entry which is preliminary data.</text>
</comment>
<name>A0A4R7ZA01_9FIRM</name>
<organism evidence="9 10">
    <name type="scientific">Breznakia blatticola</name>
    <dbReference type="NCBI Taxonomy" id="1754012"/>
    <lineage>
        <taxon>Bacteria</taxon>
        <taxon>Bacillati</taxon>
        <taxon>Bacillota</taxon>
        <taxon>Erysipelotrichia</taxon>
        <taxon>Erysipelotrichales</taxon>
        <taxon>Erysipelotrichaceae</taxon>
        <taxon>Breznakia</taxon>
    </lineage>
</organism>
<evidence type="ECO:0000256" key="3">
    <source>
        <dbReference type="ARBA" id="ARBA00022475"/>
    </source>
</evidence>
<gene>
    <name evidence="9" type="ORF">EDD63_1438</name>
</gene>